<comment type="caution">
    <text evidence="1">The sequence shown here is derived from an EMBL/GenBank/DDBJ whole genome shotgun (WGS) entry which is preliminary data.</text>
</comment>
<dbReference type="Proteomes" id="UP000734854">
    <property type="component" value="Unassembled WGS sequence"/>
</dbReference>
<evidence type="ECO:0000313" key="1">
    <source>
        <dbReference type="EMBL" id="KAG6485927.1"/>
    </source>
</evidence>
<name>A0A8J5KDQ7_ZINOF</name>
<protein>
    <submittedName>
        <fullName evidence="1">Uncharacterized protein</fullName>
    </submittedName>
</protein>
<dbReference type="EMBL" id="JACMSC010000015">
    <property type="protein sequence ID" value="KAG6485927.1"/>
    <property type="molecule type" value="Genomic_DNA"/>
</dbReference>
<dbReference type="AlphaFoldDB" id="A0A8J5KDQ7"/>
<gene>
    <name evidence="1" type="ORF">ZIOFF_054494</name>
</gene>
<sequence>MENAARTIRWVELPKISNAFQNAHNKLSSGSVLSDHDSLLPLLTKPFLASKFHELQSSANYNRRSQYLDIGAIEQQFENAVVEIVRFSEHIKNYGIVWVLPSQPNFGDYGSGTL</sequence>
<proteinExistence type="predicted"/>
<keyword evidence="2" id="KW-1185">Reference proteome</keyword>
<reference evidence="1 2" key="1">
    <citation type="submission" date="2020-08" db="EMBL/GenBank/DDBJ databases">
        <title>Plant Genome Project.</title>
        <authorList>
            <person name="Zhang R.-G."/>
        </authorList>
    </citation>
    <scope>NUCLEOTIDE SEQUENCE [LARGE SCALE GENOMIC DNA]</scope>
    <source>
        <tissue evidence="1">Rhizome</tissue>
    </source>
</reference>
<organism evidence="1 2">
    <name type="scientific">Zingiber officinale</name>
    <name type="common">Ginger</name>
    <name type="synonym">Amomum zingiber</name>
    <dbReference type="NCBI Taxonomy" id="94328"/>
    <lineage>
        <taxon>Eukaryota</taxon>
        <taxon>Viridiplantae</taxon>
        <taxon>Streptophyta</taxon>
        <taxon>Embryophyta</taxon>
        <taxon>Tracheophyta</taxon>
        <taxon>Spermatophyta</taxon>
        <taxon>Magnoliopsida</taxon>
        <taxon>Liliopsida</taxon>
        <taxon>Zingiberales</taxon>
        <taxon>Zingiberaceae</taxon>
        <taxon>Zingiber</taxon>
    </lineage>
</organism>
<evidence type="ECO:0000313" key="2">
    <source>
        <dbReference type="Proteomes" id="UP000734854"/>
    </source>
</evidence>
<accession>A0A8J5KDQ7</accession>